<reference evidence="4" key="1">
    <citation type="journal article" date="2019" name="Int. J. Syst. Evol. Microbiol.">
        <title>The Global Catalogue of Microorganisms (GCM) 10K type strain sequencing project: providing services to taxonomists for standard genome sequencing and annotation.</title>
        <authorList>
            <consortium name="The Broad Institute Genomics Platform"/>
            <consortium name="The Broad Institute Genome Sequencing Center for Infectious Disease"/>
            <person name="Wu L."/>
            <person name="Ma J."/>
        </authorList>
    </citation>
    <scope>NUCLEOTIDE SEQUENCE [LARGE SCALE GENOMIC DNA]</scope>
    <source>
        <strain evidence="4">JCM 17441</strain>
    </source>
</reference>
<evidence type="ECO:0000313" key="3">
    <source>
        <dbReference type="EMBL" id="GAA4253298.1"/>
    </source>
</evidence>
<accession>A0ABP8DDI7</accession>
<keyword evidence="2" id="KW-1133">Transmembrane helix</keyword>
<evidence type="ECO:0000313" key="4">
    <source>
        <dbReference type="Proteomes" id="UP001500620"/>
    </source>
</evidence>
<dbReference type="RefSeq" id="WP_345130354.1">
    <property type="nucleotide sequence ID" value="NZ_BAABAT010000015.1"/>
</dbReference>
<feature type="compositionally biased region" description="Low complexity" evidence="1">
    <location>
        <begin position="97"/>
        <end position="113"/>
    </location>
</feature>
<comment type="caution">
    <text evidence="3">The sequence shown here is derived from an EMBL/GenBank/DDBJ whole genome shotgun (WGS) entry which is preliminary data.</text>
</comment>
<evidence type="ECO:0000256" key="1">
    <source>
        <dbReference type="SAM" id="MobiDB-lite"/>
    </source>
</evidence>
<feature type="region of interest" description="Disordered" evidence="1">
    <location>
        <begin position="71"/>
        <end position="115"/>
    </location>
</feature>
<proteinExistence type="predicted"/>
<name>A0ABP8DDI7_9ACTN</name>
<gene>
    <name evidence="3" type="ORF">GCM10022255_053610</name>
</gene>
<keyword evidence="2" id="KW-0472">Membrane</keyword>
<evidence type="ECO:0000256" key="2">
    <source>
        <dbReference type="SAM" id="Phobius"/>
    </source>
</evidence>
<protein>
    <submittedName>
        <fullName evidence="3">Uncharacterized protein</fullName>
    </submittedName>
</protein>
<keyword evidence="4" id="KW-1185">Reference proteome</keyword>
<sequence>MNDLELQLQESFGERAERPVDTIALFDAAVRQGRRRRGLSYALRAGGAAAAIGAVIAGAALLPGVGADRAALPGSPEPDPQLSAAQSWRGTDPPPADGAAPALPPAAGVRGAADAPGTVGADPAVLHFTIDPARLRAAYLTWESGDGLESVAINRADGTVYRVSVATTAGTLDAVRDSELFTPKADWAGATTTATSVAGRPATLSAAGKQLLLRWQPVDGLWAQAQGFGTAPDQAALAAIAAGLRLDKAFRCALPLHLASLPAGSRPVSCLLVLRGYDANDALGRSNPVSRAQLGIADGDKWAWLELSPVVPAPKGSHGAALQPQISLPPGVLAEGNASDYSRSFDVDGYDVDVASKGYAKEQMEATVAGMSVRPGDWRDTATWPERIVG</sequence>
<dbReference type="EMBL" id="BAABAT010000015">
    <property type="protein sequence ID" value="GAA4253298.1"/>
    <property type="molecule type" value="Genomic_DNA"/>
</dbReference>
<dbReference type="Proteomes" id="UP001500620">
    <property type="component" value="Unassembled WGS sequence"/>
</dbReference>
<keyword evidence="2" id="KW-0812">Transmembrane</keyword>
<organism evidence="3 4">
    <name type="scientific">Dactylosporangium darangshiense</name>
    <dbReference type="NCBI Taxonomy" id="579108"/>
    <lineage>
        <taxon>Bacteria</taxon>
        <taxon>Bacillati</taxon>
        <taxon>Actinomycetota</taxon>
        <taxon>Actinomycetes</taxon>
        <taxon>Micromonosporales</taxon>
        <taxon>Micromonosporaceae</taxon>
        <taxon>Dactylosporangium</taxon>
    </lineage>
</organism>
<feature type="transmembrane region" description="Helical" evidence="2">
    <location>
        <begin position="41"/>
        <end position="62"/>
    </location>
</feature>